<keyword evidence="1" id="KW-0732">Signal</keyword>
<feature type="chain" id="PRO_5035144689" description="Carbohydrate-binding protein" evidence="1">
    <location>
        <begin position="24"/>
        <end position="367"/>
    </location>
</feature>
<keyword evidence="3" id="KW-1185">Reference proteome</keyword>
<evidence type="ECO:0008006" key="4">
    <source>
        <dbReference type="Google" id="ProtNLM"/>
    </source>
</evidence>
<evidence type="ECO:0000313" key="3">
    <source>
        <dbReference type="Proteomes" id="UP000644610"/>
    </source>
</evidence>
<evidence type="ECO:0000313" key="2">
    <source>
        <dbReference type="EMBL" id="GII49445.1"/>
    </source>
</evidence>
<name>A0A8J3XQQ1_9ACTN</name>
<gene>
    <name evidence="2" type="ORF">Psi02_58690</name>
</gene>
<dbReference type="AlphaFoldDB" id="A0A8J3XQQ1"/>
<proteinExistence type="predicted"/>
<feature type="signal peptide" evidence="1">
    <location>
        <begin position="1"/>
        <end position="23"/>
    </location>
</feature>
<evidence type="ECO:0000256" key="1">
    <source>
        <dbReference type="SAM" id="SignalP"/>
    </source>
</evidence>
<protein>
    <recommendedName>
        <fullName evidence="4">Carbohydrate-binding protein</fullName>
    </recommendedName>
</protein>
<comment type="caution">
    <text evidence="2">The sequence shown here is derived from an EMBL/GenBank/DDBJ whole genome shotgun (WGS) entry which is preliminary data.</text>
</comment>
<organism evidence="2 3">
    <name type="scientific">Planotetraspora silvatica</name>
    <dbReference type="NCBI Taxonomy" id="234614"/>
    <lineage>
        <taxon>Bacteria</taxon>
        <taxon>Bacillati</taxon>
        <taxon>Actinomycetota</taxon>
        <taxon>Actinomycetes</taxon>
        <taxon>Streptosporangiales</taxon>
        <taxon>Streptosporangiaceae</taxon>
        <taxon>Planotetraspora</taxon>
    </lineage>
</organism>
<dbReference type="EMBL" id="BOOQ01000042">
    <property type="protein sequence ID" value="GII49445.1"/>
    <property type="molecule type" value="Genomic_DNA"/>
</dbReference>
<sequence>MLYGLAAATMIVGLTTAVGPAQAAPAPQAAVASSGAPPQWKIFYAGRLTEGYLHSVAAPSPSSAWAVGQYQDEDGHGHAAVLRWNGRDWSLVPPPSLPDMKYWYSVSASSAHDVWIYGWNEERAGVAHFDGTKWREVAFPDFPEGAPVSYAEIASVRGGTWLAGETWVSRRVHGGWETTTLPEGVRISSIDARSATDAWIAGTVYSAEEGLQPYTARWNGHAWKPVEMPADDLGVNDVWVQSGKSVWVTGLIPVGEGWTPTVLHWNGKSWKNVRMPDEGQWPLAISGNRGEVWVTGDPAGFAGPPLYWRFDGVTWKTVAGRLPTGGRAETVTGLAPIKGTSRLWAVGSYIVDDGEVAHSFGLVQRDR</sequence>
<accession>A0A8J3XQQ1</accession>
<reference evidence="2" key="1">
    <citation type="submission" date="2021-01" db="EMBL/GenBank/DDBJ databases">
        <title>Whole genome shotgun sequence of Planotetraspora silvatica NBRC 100141.</title>
        <authorList>
            <person name="Komaki H."/>
            <person name="Tamura T."/>
        </authorList>
    </citation>
    <scope>NUCLEOTIDE SEQUENCE</scope>
    <source>
        <strain evidence="2">NBRC 100141</strain>
    </source>
</reference>
<dbReference type="Proteomes" id="UP000644610">
    <property type="component" value="Unassembled WGS sequence"/>
</dbReference>